<protein>
    <submittedName>
        <fullName evidence="1">Uncharacterized protein</fullName>
    </submittedName>
</protein>
<gene>
    <name evidence="1" type="ORF">B4122_1785</name>
</gene>
<dbReference type="EMBL" id="LJZV01000010">
    <property type="protein sequence ID" value="KZD92446.1"/>
    <property type="molecule type" value="Genomic_DNA"/>
</dbReference>
<organism evidence="1 2">
    <name type="scientific">Bacillus subtilis</name>
    <dbReference type="NCBI Taxonomy" id="1423"/>
    <lineage>
        <taxon>Bacteria</taxon>
        <taxon>Bacillati</taxon>
        <taxon>Bacillota</taxon>
        <taxon>Bacilli</taxon>
        <taxon>Bacillales</taxon>
        <taxon>Bacillaceae</taxon>
        <taxon>Bacillus</taxon>
    </lineage>
</organism>
<comment type="caution">
    <text evidence="1">The sequence shown here is derived from an EMBL/GenBank/DDBJ whole genome shotgun (WGS) entry which is preliminary data.</text>
</comment>
<dbReference type="AlphaFoldDB" id="A0AAP1H8S0"/>
<dbReference type="Proteomes" id="UP000076442">
    <property type="component" value="Unassembled WGS sequence"/>
</dbReference>
<evidence type="ECO:0000313" key="1">
    <source>
        <dbReference type="EMBL" id="KZD92446.1"/>
    </source>
</evidence>
<sequence length="65" mass="7703">MLDTNYRELEPQSLDCFSFQLSHQFEEDFQARVCNEAFEIVPAVQQEQLSIHDGRQTKRKEKTVI</sequence>
<name>A0AAP1H8S0_BACIU</name>
<reference evidence="1 2" key="1">
    <citation type="submission" date="2015-09" db="EMBL/GenBank/DDBJ databases">
        <title>Spore heat resistance.</title>
        <authorList>
            <person name="Boekhorst J."/>
            <person name="Berendsen E.M."/>
            <person name="Wells-Bennik M.H."/>
            <person name="Kuipers O.P."/>
        </authorList>
    </citation>
    <scope>NUCLEOTIDE SEQUENCE [LARGE SCALE GENOMIC DNA]</scope>
    <source>
        <strain evidence="1 2">B4122</strain>
    </source>
</reference>
<evidence type="ECO:0000313" key="2">
    <source>
        <dbReference type="Proteomes" id="UP000076442"/>
    </source>
</evidence>
<accession>A0AAP1H8S0</accession>
<proteinExistence type="predicted"/>